<dbReference type="EMBL" id="LPNN01000002">
    <property type="protein sequence ID" value="OEJ92116.1"/>
    <property type="molecule type" value="Genomic_DNA"/>
</dbReference>
<dbReference type="Proteomes" id="UP000095358">
    <property type="component" value="Unassembled WGS sequence"/>
</dbReference>
<evidence type="ECO:0000313" key="3">
    <source>
        <dbReference type="Proteomes" id="UP000095358"/>
    </source>
</evidence>
<reference evidence="3" key="1">
    <citation type="journal article" date="2016" name="Genome Announc.">
        <title>Genome sequences of three species of Hanseniaspora isolated from spontaneous wine fermentations.</title>
        <authorList>
            <person name="Sternes P.R."/>
            <person name="Lee D."/>
            <person name="Kutyna D.R."/>
            <person name="Borneman A.R."/>
        </authorList>
    </citation>
    <scope>NUCLEOTIDE SEQUENCE [LARGE SCALE GENOMIC DNA]</scope>
    <source>
        <strain evidence="3">AWRI3580</strain>
    </source>
</reference>
<keyword evidence="1" id="KW-1133">Transmembrane helix</keyword>
<dbReference type="AlphaFoldDB" id="A0A1E5RZ57"/>
<accession>A0A1E5RZ57</accession>
<organism evidence="2 3">
    <name type="scientific">Hanseniaspora uvarum</name>
    <name type="common">Yeast</name>
    <name type="synonym">Kloeckera apiculata</name>
    <dbReference type="NCBI Taxonomy" id="29833"/>
    <lineage>
        <taxon>Eukaryota</taxon>
        <taxon>Fungi</taxon>
        <taxon>Dikarya</taxon>
        <taxon>Ascomycota</taxon>
        <taxon>Saccharomycotina</taxon>
        <taxon>Saccharomycetes</taxon>
        <taxon>Saccharomycodales</taxon>
        <taxon>Saccharomycodaceae</taxon>
        <taxon>Hanseniaspora</taxon>
    </lineage>
</organism>
<gene>
    <name evidence="2" type="ORF">AWRI3580_g737</name>
</gene>
<comment type="caution">
    <text evidence="2">The sequence shown here is derived from an EMBL/GenBank/DDBJ whole genome shotgun (WGS) entry which is preliminary data.</text>
</comment>
<evidence type="ECO:0000313" key="2">
    <source>
        <dbReference type="EMBL" id="OEJ92116.1"/>
    </source>
</evidence>
<name>A0A1E5RZ57_HANUV</name>
<protein>
    <submittedName>
        <fullName evidence="2">Uncharacterized protein</fullName>
    </submittedName>
</protein>
<keyword evidence="3" id="KW-1185">Reference proteome</keyword>
<dbReference type="VEuPathDB" id="FungiDB:AWRI3580_g737"/>
<proteinExistence type="predicted"/>
<dbReference type="OrthoDB" id="3973222at2759"/>
<keyword evidence="1" id="KW-0472">Membrane</keyword>
<keyword evidence="1" id="KW-0812">Transmembrane</keyword>
<feature type="transmembrane region" description="Helical" evidence="1">
    <location>
        <begin position="105"/>
        <end position="124"/>
    </location>
</feature>
<evidence type="ECO:0000256" key="1">
    <source>
        <dbReference type="SAM" id="Phobius"/>
    </source>
</evidence>
<sequence>MTKLKDLLGIERNSSVLPTHILTATDNNLKYLIQKALSKVVEGILLFLLNSKLRLESVIQNYRQTLPTSNYNRLHLSQRCKSRSGFSTNEKLVSKTTSRFNTQEILCLCLSVPLLIILGFLTILRPTFKTEEPHYEEIIINKNYSPDLKYFIQNHNDAYTQKIRFSMANKLFMTSKNADCNNDFERNSVRYNVVGINSLKQSKSKENLLFDTTLFHYSDKS</sequence>